<gene>
    <name evidence="2" type="ORF">A1Q2_00048</name>
</gene>
<evidence type="ECO:0000313" key="2">
    <source>
        <dbReference type="EMBL" id="EKD05656.1"/>
    </source>
</evidence>
<organism evidence="2 3">
    <name type="scientific">Trichosporon asahii var. asahii (strain CBS 8904)</name>
    <name type="common">Yeast</name>
    <dbReference type="NCBI Taxonomy" id="1220162"/>
    <lineage>
        <taxon>Eukaryota</taxon>
        <taxon>Fungi</taxon>
        <taxon>Dikarya</taxon>
        <taxon>Basidiomycota</taxon>
        <taxon>Agaricomycotina</taxon>
        <taxon>Tremellomycetes</taxon>
        <taxon>Trichosporonales</taxon>
        <taxon>Trichosporonaceae</taxon>
        <taxon>Trichosporon</taxon>
    </lineage>
</organism>
<reference evidence="2 3" key="1">
    <citation type="journal article" date="2012" name="Eukaryot. Cell">
        <title>Genome sequence of the Trichosporon asahii environmental strain CBS 8904.</title>
        <authorList>
            <person name="Yang R.Y."/>
            <person name="Li H.T."/>
            <person name="Zhu H."/>
            <person name="Zhou G.P."/>
            <person name="Wang M."/>
            <person name="Wang L."/>
        </authorList>
    </citation>
    <scope>NUCLEOTIDE SEQUENCE [LARGE SCALE GENOMIC DNA]</scope>
    <source>
        <strain evidence="2 3">CBS 8904</strain>
    </source>
</reference>
<dbReference type="InParanoid" id="K1VYJ3"/>
<name>K1VYJ3_TRIAC</name>
<dbReference type="EMBL" id="AMBO01000043">
    <property type="protein sequence ID" value="EKD05656.1"/>
    <property type="molecule type" value="Genomic_DNA"/>
</dbReference>
<feature type="transmembrane region" description="Helical" evidence="1">
    <location>
        <begin position="144"/>
        <end position="167"/>
    </location>
</feature>
<keyword evidence="1" id="KW-0812">Transmembrane</keyword>
<protein>
    <submittedName>
        <fullName evidence="2">Uncharacterized protein</fullName>
    </submittedName>
</protein>
<dbReference type="Proteomes" id="UP000006757">
    <property type="component" value="Unassembled WGS sequence"/>
</dbReference>
<evidence type="ECO:0000313" key="3">
    <source>
        <dbReference type="Proteomes" id="UP000006757"/>
    </source>
</evidence>
<evidence type="ECO:0000256" key="1">
    <source>
        <dbReference type="SAM" id="Phobius"/>
    </source>
</evidence>
<dbReference type="HOGENOM" id="CLU_1284084_0_0_1"/>
<keyword evidence="1" id="KW-1133">Transmembrane helix</keyword>
<comment type="caution">
    <text evidence="2">The sequence shown here is derived from an EMBL/GenBank/DDBJ whole genome shotgun (WGS) entry which is preliminary data.</text>
</comment>
<keyword evidence="3" id="KW-1185">Reference proteome</keyword>
<proteinExistence type="predicted"/>
<dbReference type="AlphaFoldDB" id="K1VYJ3"/>
<keyword evidence="1" id="KW-0472">Membrane</keyword>
<accession>K1VYJ3</accession>
<sequence>MFHKHFTAQHAALSDSITALSNNPILADAPPAAPAWLVQVLNPITNSLNALQHAVYVSEVKAELRCQWQSSAGRADDPACHPPEPFFASMGLFWVCQGLEASWLVKPEQTQKQYMADTNWIGFISIPARVTSVLLQLFTNARAMSFAGAYALEAYMVLASGLFNILYNSTRFVGAYYARPGYHVFEIVAAVGALGAAFQAATLPRVEQNQPEEDE</sequence>